<keyword evidence="1" id="KW-0812">Transmembrane</keyword>
<evidence type="ECO:0000313" key="3">
    <source>
        <dbReference type="Proteomes" id="UP000038487"/>
    </source>
</evidence>
<reference evidence="2 3" key="1">
    <citation type="submission" date="2015-03" db="EMBL/GenBank/DDBJ databases">
        <authorList>
            <consortium name="Pathogen Informatics"/>
            <person name="Murphy D."/>
        </authorList>
    </citation>
    <scope>NUCLEOTIDE SEQUENCE [LARGE SCALE GENOMIC DNA]</scope>
    <source>
        <strain evidence="2 3">PAP036</strain>
    </source>
</reference>
<proteinExistence type="predicted"/>
<sequence>MTPPPPNRAYRWWGVGAIACLILAGVGVVVAITSAFNSGPEWLRVLGTIAVFVLIPIGILGALYCGHRRHRAYFGNGYVSEGTITEVTKVHNSEDNSYYFMLTVAAEVEGGLTARRHCTIGGKHPRPEIGQTLRFRHTTLDPDDLDDALFEKWPSPRAR</sequence>
<accession>A0AB33SX01</accession>
<feature type="transmembrane region" description="Helical" evidence="1">
    <location>
        <begin position="12"/>
        <end position="36"/>
    </location>
</feature>
<organism evidence="2 3">
    <name type="scientific">Mycobacteroides abscessus</name>
    <dbReference type="NCBI Taxonomy" id="36809"/>
    <lineage>
        <taxon>Bacteria</taxon>
        <taxon>Bacillati</taxon>
        <taxon>Actinomycetota</taxon>
        <taxon>Actinomycetes</taxon>
        <taxon>Mycobacteriales</taxon>
        <taxon>Mycobacteriaceae</taxon>
        <taxon>Mycobacteroides</taxon>
    </lineage>
</organism>
<gene>
    <name evidence="2" type="ORF">ERS075527_00602</name>
</gene>
<evidence type="ECO:0000313" key="2">
    <source>
        <dbReference type="EMBL" id="CPT03656.1"/>
    </source>
</evidence>
<feature type="transmembrane region" description="Helical" evidence="1">
    <location>
        <begin position="42"/>
        <end position="65"/>
    </location>
</feature>
<evidence type="ECO:0008006" key="4">
    <source>
        <dbReference type="Google" id="ProtNLM"/>
    </source>
</evidence>
<comment type="caution">
    <text evidence="2">The sequence shown here is derived from an EMBL/GenBank/DDBJ whole genome shotgun (WGS) entry which is preliminary data.</text>
</comment>
<dbReference type="Proteomes" id="UP000038487">
    <property type="component" value="Unassembled WGS sequence"/>
</dbReference>
<keyword evidence="1" id="KW-1133">Transmembrane helix</keyword>
<dbReference type="RefSeq" id="WP_235624572.1">
    <property type="nucleotide sequence ID" value="NZ_CSUW01000001.1"/>
</dbReference>
<evidence type="ECO:0000256" key="1">
    <source>
        <dbReference type="SAM" id="Phobius"/>
    </source>
</evidence>
<dbReference type="EMBL" id="CSUW01000001">
    <property type="protein sequence ID" value="CPT03656.1"/>
    <property type="molecule type" value="Genomic_DNA"/>
</dbReference>
<name>A0AB33SX01_9MYCO</name>
<protein>
    <recommendedName>
        <fullName evidence="4">DUF3592 domain-containing protein</fullName>
    </recommendedName>
</protein>
<keyword evidence="1" id="KW-0472">Membrane</keyword>
<dbReference type="AlphaFoldDB" id="A0AB33SX01"/>